<gene>
    <name evidence="3" type="ORF">FHS87_004707</name>
</gene>
<dbReference type="InterPro" id="IPR011109">
    <property type="entry name" value="DNA_bind_recombinase_dom"/>
</dbReference>
<accession>A0A840YN34</accession>
<dbReference type="Gene3D" id="3.40.50.1390">
    <property type="entry name" value="Resolvase, N-terminal catalytic domain"/>
    <property type="match status" value="1"/>
</dbReference>
<dbReference type="PROSITE" id="PS51736">
    <property type="entry name" value="RECOMBINASES_3"/>
    <property type="match status" value="1"/>
</dbReference>
<evidence type="ECO:0000259" key="1">
    <source>
        <dbReference type="PROSITE" id="PS51736"/>
    </source>
</evidence>
<feature type="domain" description="Recombinase" evidence="2">
    <location>
        <begin position="182"/>
        <end position="328"/>
    </location>
</feature>
<dbReference type="Gene3D" id="3.90.1750.20">
    <property type="entry name" value="Putative Large Serine Recombinase, Chain B, Domain 2"/>
    <property type="match status" value="1"/>
</dbReference>
<feature type="domain" description="Resolvase/invertase-type recombinase catalytic" evidence="1">
    <location>
        <begin position="24"/>
        <end position="175"/>
    </location>
</feature>
<sequence>MSAMLPSAVLLPSDKILSRHRDRQALVYVRQSTARQVLHNQESTRLQYALAERACQLGWGHEQVAVIDDDLGRSAASASDRPGFQRLVAEVGLGHVGLVLGIEVSRLARSCRDWHQLLEMCALFDTLIADADGIYDPSTYNDRLLLGLKGTMSEAELHILKARMYEGRQAKARRGELVMGLPRGYVLRPSGEVALDPDEQVRSAIQLVFDLFERRRSVNGVLHYLADHEMQLPDRIRSGPGKGELRWNRPNRATLSDMLRHPAYAGAYVYGRRRMERRCQLPGKPHSGRRFIRSAEQWTVLHRNCWPAYIDWDTYARNQEQMAANRSKHDGVPRGGPALLGGLIHCGQCGRRMGVSYRNNGGGPRYQCIQLATTFGGPRCQSVSAAPVDDVVVELILAALAPSSIEVSLQLAEDLELERGERQRHWAHRLERARYETALARRRYEAVDPQNRLVARTLERDWEAALAAEQAQTAEHERELARQPARLGAAEQDRIRHLAEDVPTLWRAPTTSAADRQAIARLMLERVAVRIERNSERVEVACDWAGGVQTRHEVVRTVQRFEQLREFKRLLEQIHQLCEEGCSAVAIAERLNASGWRPPKRAVFNEPMVRRLLQRHGLSSGRPIWTNQVTRQPGAEWTLQEVSDRLGIHRHTAYRWLQEGRLHGRMAARGDQRIWIVQMTEAELAQLGPGTAEPPPPPVPHRNPE</sequence>
<dbReference type="Pfam" id="PF13408">
    <property type="entry name" value="Zn_ribbon_recom"/>
    <property type="match status" value="1"/>
</dbReference>
<dbReference type="InterPro" id="IPR025827">
    <property type="entry name" value="Zn_ribbon_recom_dom"/>
</dbReference>
<dbReference type="GO" id="GO:0000150">
    <property type="term" value="F:DNA strand exchange activity"/>
    <property type="evidence" value="ECO:0007669"/>
    <property type="project" value="InterPro"/>
</dbReference>
<dbReference type="PANTHER" id="PTHR30461">
    <property type="entry name" value="DNA-INVERTASE FROM LAMBDOID PROPHAGE"/>
    <property type="match status" value="1"/>
</dbReference>
<dbReference type="Pfam" id="PF07508">
    <property type="entry name" value="Recombinase"/>
    <property type="match status" value="1"/>
</dbReference>
<dbReference type="SMART" id="SM00857">
    <property type="entry name" value="Resolvase"/>
    <property type="match status" value="1"/>
</dbReference>
<dbReference type="GO" id="GO:0003677">
    <property type="term" value="F:DNA binding"/>
    <property type="evidence" value="ECO:0007669"/>
    <property type="project" value="InterPro"/>
</dbReference>
<dbReference type="InterPro" id="IPR038109">
    <property type="entry name" value="DNA_bind_recomb_sf"/>
</dbReference>
<evidence type="ECO:0000313" key="4">
    <source>
        <dbReference type="Proteomes" id="UP000580654"/>
    </source>
</evidence>
<dbReference type="InterPro" id="IPR006119">
    <property type="entry name" value="Resolv_N"/>
</dbReference>
<dbReference type="AlphaFoldDB" id="A0A840YN34"/>
<dbReference type="PROSITE" id="PS51737">
    <property type="entry name" value="RECOMBINASE_DNA_BIND"/>
    <property type="match status" value="1"/>
</dbReference>
<protein>
    <submittedName>
        <fullName evidence="3">DNA invertase Pin-like site-specific DNA recombinase</fullName>
    </submittedName>
</protein>
<organism evidence="3 4">
    <name type="scientific">Muricoccus pecuniae</name>
    <dbReference type="NCBI Taxonomy" id="693023"/>
    <lineage>
        <taxon>Bacteria</taxon>
        <taxon>Pseudomonadati</taxon>
        <taxon>Pseudomonadota</taxon>
        <taxon>Alphaproteobacteria</taxon>
        <taxon>Acetobacterales</taxon>
        <taxon>Roseomonadaceae</taxon>
        <taxon>Muricoccus</taxon>
    </lineage>
</organism>
<comment type="caution">
    <text evidence="3">The sequence shown here is derived from an EMBL/GenBank/DDBJ whole genome shotgun (WGS) entry which is preliminary data.</text>
</comment>
<dbReference type="InterPro" id="IPR036162">
    <property type="entry name" value="Resolvase-like_N_sf"/>
</dbReference>
<dbReference type="Pfam" id="PF00239">
    <property type="entry name" value="Resolvase"/>
    <property type="match status" value="1"/>
</dbReference>
<dbReference type="SUPFAM" id="SSF53041">
    <property type="entry name" value="Resolvase-like"/>
    <property type="match status" value="1"/>
</dbReference>
<dbReference type="PANTHER" id="PTHR30461:SF23">
    <property type="entry name" value="DNA RECOMBINASE-RELATED"/>
    <property type="match status" value="1"/>
</dbReference>
<dbReference type="RefSeq" id="WP_184522233.1">
    <property type="nucleotide sequence ID" value="NZ_JACIJD010000072.1"/>
</dbReference>
<dbReference type="InterPro" id="IPR050639">
    <property type="entry name" value="SSR_resolvase"/>
</dbReference>
<reference evidence="3 4" key="1">
    <citation type="submission" date="2020-08" db="EMBL/GenBank/DDBJ databases">
        <title>Genomic Encyclopedia of Type Strains, Phase IV (KMG-IV): sequencing the most valuable type-strain genomes for metagenomic binning, comparative biology and taxonomic classification.</title>
        <authorList>
            <person name="Goeker M."/>
        </authorList>
    </citation>
    <scope>NUCLEOTIDE SEQUENCE [LARGE SCALE GENOMIC DNA]</scope>
    <source>
        <strain evidence="3 4">DSM 25622</strain>
    </source>
</reference>
<evidence type="ECO:0000313" key="3">
    <source>
        <dbReference type="EMBL" id="MBB5696633.1"/>
    </source>
</evidence>
<dbReference type="CDD" id="cd00338">
    <property type="entry name" value="Ser_Recombinase"/>
    <property type="match status" value="1"/>
</dbReference>
<evidence type="ECO:0000259" key="2">
    <source>
        <dbReference type="PROSITE" id="PS51737"/>
    </source>
</evidence>
<proteinExistence type="predicted"/>
<name>A0A840YN34_9PROT</name>
<keyword evidence="4" id="KW-1185">Reference proteome</keyword>
<dbReference type="Proteomes" id="UP000580654">
    <property type="component" value="Unassembled WGS sequence"/>
</dbReference>
<dbReference type="EMBL" id="JACIJD010000072">
    <property type="protein sequence ID" value="MBB5696633.1"/>
    <property type="molecule type" value="Genomic_DNA"/>
</dbReference>